<accession>A0A8S5S8J4</accession>
<sequence length="71" mass="8052">MIAVNKLKGKIAEQGMNMTTFAKSIDLDYSSLYRRLEGQVSFTVSDVKKITKVLHLENEDIVNIFFAKEIA</sequence>
<organism evidence="1">
    <name type="scientific">Siphoviridae sp. ctb3910</name>
    <dbReference type="NCBI Taxonomy" id="2827897"/>
    <lineage>
        <taxon>Viruses</taxon>
        <taxon>Duplodnaviria</taxon>
        <taxon>Heunggongvirae</taxon>
        <taxon>Uroviricota</taxon>
        <taxon>Caudoviricetes</taxon>
    </lineage>
</organism>
<proteinExistence type="predicted"/>
<name>A0A8S5S8J4_9CAUD</name>
<dbReference type="Pfam" id="PF05339">
    <property type="entry name" value="DUF739"/>
    <property type="match status" value="1"/>
</dbReference>
<evidence type="ECO:0000313" key="1">
    <source>
        <dbReference type="EMBL" id="DAF47254.1"/>
    </source>
</evidence>
<dbReference type="GO" id="GO:0003677">
    <property type="term" value="F:DNA binding"/>
    <property type="evidence" value="ECO:0007669"/>
    <property type="project" value="InterPro"/>
</dbReference>
<dbReference type="SUPFAM" id="SSF47413">
    <property type="entry name" value="lambda repressor-like DNA-binding domains"/>
    <property type="match status" value="1"/>
</dbReference>
<dbReference type="EMBL" id="BK032552">
    <property type="protein sequence ID" value="DAF47254.1"/>
    <property type="molecule type" value="Genomic_DNA"/>
</dbReference>
<dbReference type="InterPro" id="IPR008003">
    <property type="entry name" value="DUF739"/>
</dbReference>
<reference evidence="1" key="1">
    <citation type="journal article" date="2021" name="Proc. Natl. Acad. Sci. U.S.A.">
        <title>A Catalog of Tens of Thousands of Viruses from Human Metagenomes Reveals Hidden Associations with Chronic Diseases.</title>
        <authorList>
            <person name="Tisza M.J."/>
            <person name="Buck C.B."/>
        </authorList>
    </citation>
    <scope>NUCLEOTIDE SEQUENCE</scope>
    <source>
        <strain evidence="1">Ctb3910</strain>
    </source>
</reference>
<dbReference type="InterPro" id="IPR010982">
    <property type="entry name" value="Lambda_DNA-bd_dom_sf"/>
</dbReference>
<protein>
    <submittedName>
        <fullName evidence="1">Regulatory protein-modification, helix-turn-helix, transcriptional regulato, DNA</fullName>
    </submittedName>
</protein>